<dbReference type="SUPFAM" id="SSF55874">
    <property type="entry name" value="ATPase domain of HSP90 chaperone/DNA topoisomerase II/histidine kinase"/>
    <property type="match status" value="1"/>
</dbReference>
<dbReference type="InterPro" id="IPR033479">
    <property type="entry name" value="dCache_1"/>
</dbReference>
<dbReference type="OrthoDB" id="9809348at2"/>
<comment type="subcellular location">
    <subcellularLocation>
        <location evidence="2">Cell membrane</location>
        <topology evidence="2">Multi-pass membrane protein</topology>
    </subcellularLocation>
</comment>
<keyword evidence="7 10" id="KW-1133">Transmembrane helix</keyword>
<dbReference type="InterPro" id="IPR004358">
    <property type="entry name" value="Sig_transdc_His_kin-like_C"/>
</dbReference>
<dbReference type="EMBL" id="FOWD01000011">
    <property type="protein sequence ID" value="SFO15967.1"/>
    <property type="molecule type" value="Genomic_DNA"/>
</dbReference>
<dbReference type="Proteomes" id="UP000198806">
    <property type="component" value="Unassembled WGS sequence"/>
</dbReference>
<evidence type="ECO:0000259" key="11">
    <source>
        <dbReference type="PROSITE" id="PS50109"/>
    </source>
</evidence>
<dbReference type="PROSITE" id="PS50109">
    <property type="entry name" value="HIS_KIN"/>
    <property type="match status" value="1"/>
</dbReference>
<dbReference type="EC" id="2.7.13.3" evidence="3"/>
<dbReference type="GO" id="GO:0005886">
    <property type="term" value="C:plasma membrane"/>
    <property type="evidence" value="ECO:0007669"/>
    <property type="project" value="UniProtKB-SubCell"/>
</dbReference>
<dbReference type="Pfam" id="PF06580">
    <property type="entry name" value="His_kinase"/>
    <property type="match status" value="1"/>
</dbReference>
<protein>
    <recommendedName>
        <fullName evidence="3">histidine kinase</fullName>
        <ecNumber evidence="3">2.7.13.3</ecNumber>
    </recommendedName>
</protein>
<accession>A0A1I5EWY7</accession>
<organism evidence="12 13">
    <name type="scientific">Anaerocolumna aminovalerica</name>
    <dbReference type="NCBI Taxonomy" id="1527"/>
    <lineage>
        <taxon>Bacteria</taxon>
        <taxon>Bacillati</taxon>
        <taxon>Bacillota</taxon>
        <taxon>Clostridia</taxon>
        <taxon>Lachnospirales</taxon>
        <taxon>Lachnospiraceae</taxon>
        <taxon>Anaerocolumna</taxon>
    </lineage>
</organism>
<dbReference type="PANTHER" id="PTHR34220:SF7">
    <property type="entry name" value="SENSOR HISTIDINE KINASE YPDA"/>
    <property type="match status" value="1"/>
</dbReference>
<dbReference type="InterPro" id="IPR036890">
    <property type="entry name" value="HATPase_C_sf"/>
</dbReference>
<evidence type="ECO:0000256" key="4">
    <source>
        <dbReference type="ARBA" id="ARBA00022475"/>
    </source>
</evidence>
<dbReference type="InterPro" id="IPR005467">
    <property type="entry name" value="His_kinase_dom"/>
</dbReference>
<evidence type="ECO:0000256" key="6">
    <source>
        <dbReference type="ARBA" id="ARBA00022777"/>
    </source>
</evidence>
<evidence type="ECO:0000256" key="5">
    <source>
        <dbReference type="ARBA" id="ARBA00022692"/>
    </source>
</evidence>
<dbReference type="CDD" id="cd12912">
    <property type="entry name" value="PDC2_MCP_like"/>
    <property type="match status" value="1"/>
</dbReference>
<evidence type="ECO:0000256" key="9">
    <source>
        <dbReference type="ARBA" id="ARBA00023136"/>
    </source>
</evidence>
<keyword evidence="13" id="KW-1185">Reference proteome</keyword>
<feature type="domain" description="Histidine kinase" evidence="11">
    <location>
        <begin position="483"/>
        <end position="591"/>
    </location>
</feature>
<dbReference type="AlphaFoldDB" id="A0A1I5EWY7"/>
<evidence type="ECO:0000256" key="3">
    <source>
        <dbReference type="ARBA" id="ARBA00012438"/>
    </source>
</evidence>
<dbReference type="SMART" id="SM00387">
    <property type="entry name" value="HATPase_c"/>
    <property type="match status" value="1"/>
</dbReference>
<evidence type="ECO:0000256" key="2">
    <source>
        <dbReference type="ARBA" id="ARBA00004651"/>
    </source>
</evidence>
<feature type="transmembrane region" description="Helical" evidence="10">
    <location>
        <begin position="21"/>
        <end position="45"/>
    </location>
</feature>
<evidence type="ECO:0000313" key="13">
    <source>
        <dbReference type="Proteomes" id="UP000198806"/>
    </source>
</evidence>
<dbReference type="Gene3D" id="3.30.450.20">
    <property type="entry name" value="PAS domain"/>
    <property type="match status" value="1"/>
</dbReference>
<dbReference type="STRING" id="1527.SAMN04489757_11145"/>
<dbReference type="Pfam" id="PF02743">
    <property type="entry name" value="dCache_1"/>
    <property type="match status" value="1"/>
</dbReference>
<keyword evidence="6 12" id="KW-0808">Transferase</keyword>
<evidence type="ECO:0000313" key="12">
    <source>
        <dbReference type="EMBL" id="SFO15967.1"/>
    </source>
</evidence>
<dbReference type="Gene3D" id="6.10.340.10">
    <property type="match status" value="1"/>
</dbReference>
<dbReference type="GO" id="GO:0000155">
    <property type="term" value="F:phosphorelay sensor kinase activity"/>
    <property type="evidence" value="ECO:0007669"/>
    <property type="project" value="InterPro"/>
</dbReference>
<keyword evidence="6 12" id="KW-0418">Kinase</keyword>
<dbReference type="Pfam" id="PF02518">
    <property type="entry name" value="HATPase_c"/>
    <property type="match status" value="1"/>
</dbReference>
<feature type="transmembrane region" description="Helical" evidence="10">
    <location>
        <begin position="302"/>
        <end position="326"/>
    </location>
</feature>
<name>A0A1I5EWY7_9FIRM</name>
<proteinExistence type="predicted"/>
<reference evidence="12 13" key="1">
    <citation type="submission" date="2016-10" db="EMBL/GenBank/DDBJ databases">
        <authorList>
            <person name="de Groot N.N."/>
        </authorList>
    </citation>
    <scope>NUCLEOTIDE SEQUENCE [LARGE SCALE GENOMIC DNA]</scope>
    <source>
        <strain evidence="12 13">DSM 1283</strain>
    </source>
</reference>
<keyword evidence="5 10" id="KW-0812">Transmembrane</keyword>
<dbReference type="Gene3D" id="3.30.565.10">
    <property type="entry name" value="Histidine kinase-like ATPase, C-terminal domain"/>
    <property type="match status" value="1"/>
</dbReference>
<keyword evidence="8" id="KW-0902">Two-component regulatory system</keyword>
<keyword evidence="4" id="KW-1003">Cell membrane</keyword>
<evidence type="ECO:0000256" key="8">
    <source>
        <dbReference type="ARBA" id="ARBA00023012"/>
    </source>
</evidence>
<evidence type="ECO:0000256" key="1">
    <source>
        <dbReference type="ARBA" id="ARBA00000085"/>
    </source>
</evidence>
<dbReference type="InterPro" id="IPR010559">
    <property type="entry name" value="Sig_transdc_His_kin_internal"/>
</dbReference>
<evidence type="ECO:0000256" key="7">
    <source>
        <dbReference type="ARBA" id="ARBA00022989"/>
    </source>
</evidence>
<comment type="catalytic activity">
    <reaction evidence="1">
        <text>ATP + protein L-histidine = ADP + protein N-phospho-L-histidine.</text>
        <dbReference type="EC" id="2.7.13.3"/>
    </reaction>
</comment>
<dbReference type="InterPro" id="IPR050640">
    <property type="entry name" value="Bact_2-comp_sensor_kinase"/>
</dbReference>
<dbReference type="RefSeq" id="WP_091685952.1">
    <property type="nucleotide sequence ID" value="NZ_BAABFM010000085.1"/>
</dbReference>
<dbReference type="PRINTS" id="PR00344">
    <property type="entry name" value="BCTRLSENSOR"/>
</dbReference>
<gene>
    <name evidence="12" type="ORF">SAMN04489757_11145</name>
</gene>
<sequence>MKAKIIKLLQRAVHYYRHKSIQFTLSISFTLVALTGMGFMGTIIYSRFISSTKEIIIGNNKQVIEQVNLNLNIYLRNMMRISNAMYYSVIKKIDLSNESLDKEMNLLYEANKDNLVSIVCFRSNGSLVAATPINNLKKNLHVTKQNWFVKANQEIENLHFSTPHVQNLFHDSSFNYHWVISLSRVVELTYNGNINRGILLVDMNYSGIEQIFAKVNSNNSGYVYLIDSNGEIIYHPKQNLINSSLLHENNKVAATYKDGTHEEDFEDEERIVTVRTVGYTGWKIVNVTPAKEFYMSYNQMKFFTGMIIALTIFLITFAIQFVSYLISNPLKKLDDSVKDLEYGKLDLNIYIGGSYEIQHLGRTITSVVLQMHELMKEIVIEQEKKRKSEFESLQAQINPHFLYNTLDSIVWMVESERYQEAISMVTALASLFRISLSKGKNIITIQEEIEHAQNYLYIQKIRYKNRFQVKIDIASEIYECSTIKLIVQPLLENAIYHGVEYMDGEGEITIKGYLKDEDIYIDVIDNGLGMPEEEINLILRDNTRVHKKGSGIGLSNVHQRIQLYFGPKYGLLIDSELDEGTTVHIHLPRVKYNGNTLNGEEDS</sequence>
<evidence type="ECO:0000256" key="10">
    <source>
        <dbReference type="SAM" id="Phobius"/>
    </source>
</evidence>
<dbReference type="InterPro" id="IPR003594">
    <property type="entry name" value="HATPase_dom"/>
</dbReference>
<keyword evidence="9 10" id="KW-0472">Membrane</keyword>
<dbReference type="PANTHER" id="PTHR34220">
    <property type="entry name" value="SENSOR HISTIDINE KINASE YPDA"/>
    <property type="match status" value="1"/>
</dbReference>